<dbReference type="Pfam" id="PF13102">
    <property type="entry name" value="Phage_int_SAM_5"/>
    <property type="match status" value="1"/>
</dbReference>
<dbReference type="Pfam" id="PF17293">
    <property type="entry name" value="Arm-DNA-bind_5"/>
    <property type="match status" value="1"/>
</dbReference>
<dbReference type="GO" id="GO:0006310">
    <property type="term" value="P:DNA recombination"/>
    <property type="evidence" value="ECO:0007669"/>
    <property type="project" value="UniProtKB-KW"/>
</dbReference>
<proteinExistence type="inferred from homology"/>
<evidence type="ECO:0000256" key="2">
    <source>
        <dbReference type="ARBA" id="ARBA00023125"/>
    </source>
</evidence>
<dbReference type="Gene3D" id="1.10.443.10">
    <property type="entry name" value="Intergrase catalytic core"/>
    <property type="match status" value="1"/>
</dbReference>
<dbReference type="InterPro" id="IPR010998">
    <property type="entry name" value="Integrase_recombinase_N"/>
</dbReference>
<dbReference type="PANTHER" id="PTHR30349:SF64">
    <property type="entry name" value="PROPHAGE INTEGRASE INTD-RELATED"/>
    <property type="match status" value="1"/>
</dbReference>
<dbReference type="InterPro" id="IPR011010">
    <property type="entry name" value="DNA_brk_join_enz"/>
</dbReference>
<dbReference type="GO" id="GO:0015074">
    <property type="term" value="P:DNA integration"/>
    <property type="evidence" value="ECO:0007669"/>
    <property type="project" value="InterPro"/>
</dbReference>
<keyword evidence="3" id="KW-0233">DNA recombination</keyword>
<feature type="domain" description="Tyr recombinase" evidence="4">
    <location>
        <begin position="219"/>
        <end position="396"/>
    </location>
</feature>
<dbReference type="Proteomes" id="UP000310314">
    <property type="component" value="Unassembled WGS sequence"/>
</dbReference>
<dbReference type="Gene3D" id="1.10.150.130">
    <property type="match status" value="1"/>
</dbReference>
<reference evidence="5 6" key="1">
    <citation type="submission" date="2019-05" db="EMBL/GenBank/DDBJ databases">
        <authorList>
            <person name="Zhang J.-Y."/>
            <person name="Feg X."/>
            <person name="Du Z.-J."/>
        </authorList>
    </citation>
    <scope>NUCLEOTIDE SEQUENCE [LARGE SCALE GENOMIC DNA]</scope>
    <source>
        <strain evidence="5 6">RZ26</strain>
    </source>
</reference>
<dbReference type="InterPro" id="IPR002104">
    <property type="entry name" value="Integrase_catalytic"/>
</dbReference>
<dbReference type="SUPFAM" id="SSF56349">
    <property type="entry name" value="DNA breaking-rejoining enzymes"/>
    <property type="match status" value="1"/>
</dbReference>
<protein>
    <submittedName>
        <fullName evidence="5">Site-specific integrase</fullName>
    </submittedName>
</protein>
<name>A0A5S3PMG4_9FLAO</name>
<organism evidence="5 6">
    <name type="scientific">Maribacter algarum</name>
    <name type="common">ex Zhang et al. 2020</name>
    <dbReference type="NCBI Taxonomy" id="2578118"/>
    <lineage>
        <taxon>Bacteria</taxon>
        <taxon>Pseudomonadati</taxon>
        <taxon>Bacteroidota</taxon>
        <taxon>Flavobacteriia</taxon>
        <taxon>Flavobacteriales</taxon>
        <taxon>Flavobacteriaceae</taxon>
        <taxon>Maribacter</taxon>
    </lineage>
</organism>
<evidence type="ECO:0000256" key="1">
    <source>
        <dbReference type="ARBA" id="ARBA00008857"/>
    </source>
</evidence>
<dbReference type="EMBL" id="VATY01000005">
    <property type="protein sequence ID" value="TMM53484.1"/>
    <property type="molecule type" value="Genomic_DNA"/>
</dbReference>
<dbReference type="PANTHER" id="PTHR30349">
    <property type="entry name" value="PHAGE INTEGRASE-RELATED"/>
    <property type="match status" value="1"/>
</dbReference>
<dbReference type="OrthoDB" id="1098628at2"/>
<dbReference type="InterPro" id="IPR025269">
    <property type="entry name" value="SAM-like_dom"/>
</dbReference>
<sequence length="402" mass="47264">MSNSFAILSYLRTGRLDNRGKAPIYLRITVNGHRSEFSIKRKIKPEKWNSIKGRVKGSSQKVLDLNRYIDDLESRAFAIHSKLVKKKKPFTSEVIKNKLLNKEETYKTLLTIYDEHNAQIEELVGIDYSYGAYRRHIRTLNHLQDFIKQEYKRDDYYVKEIDLKFINRFHHHLVTKKIGNQNTATKYVVNFKKIMRIAFANNWVNKDPFFHWKAKWKKVEREVLTELELRTMMEKEFKIKRLEQVRDIFVFCCFTGLAYTDVQKLSENHVILKMNGSRWIKINRSKTDSRSTIPLLPAAEEIIKKYANHPITLQNGLLLPVISNQRTNAYLKEIADACDIAKHLTFHLARHTFATTVTLANGIPIESVSKMLGHQSLKTTQIYAKVIDQKLKEDMDKLREKY</sequence>
<dbReference type="InterPro" id="IPR013762">
    <property type="entry name" value="Integrase-like_cat_sf"/>
</dbReference>
<gene>
    <name evidence="5" type="ORF">FEE95_20530</name>
</gene>
<comment type="caution">
    <text evidence="5">The sequence shown here is derived from an EMBL/GenBank/DDBJ whole genome shotgun (WGS) entry which is preliminary data.</text>
</comment>
<comment type="similarity">
    <text evidence="1">Belongs to the 'phage' integrase family.</text>
</comment>
<dbReference type="Pfam" id="PF00589">
    <property type="entry name" value="Phage_integrase"/>
    <property type="match status" value="1"/>
</dbReference>
<evidence type="ECO:0000256" key="3">
    <source>
        <dbReference type="ARBA" id="ARBA00023172"/>
    </source>
</evidence>
<keyword evidence="2" id="KW-0238">DNA-binding</keyword>
<evidence type="ECO:0000313" key="5">
    <source>
        <dbReference type="EMBL" id="TMM53484.1"/>
    </source>
</evidence>
<dbReference type="AlphaFoldDB" id="A0A5S3PMG4"/>
<accession>A0A5S3PMG4</accession>
<evidence type="ECO:0000313" key="6">
    <source>
        <dbReference type="Proteomes" id="UP000310314"/>
    </source>
</evidence>
<dbReference type="CDD" id="cd01185">
    <property type="entry name" value="INTN1_C_like"/>
    <property type="match status" value="1"/>
</dbReference>
<dbReference type="InterPro" id="IPR050090">
    <property type="entry name" value="Tyrosine_recombinase_XerCD"/>
</dbReference>
<dbReference type="PROSITE" id="PS51898">
    <property type="entry name" value="TYR_RECOMBINASE"/>
    <property type="match status" value="1"/>
</dbReference>
<dbReference type="GO" id="GO:0003677">
    <property type="term" value="F:DNA binding"/>
    <property type="evidence" value="ECO:0007669"/>
    <property type="project" value="UniProtKB-KW"/>
</dbReference>
<dbReference type="InterPro" id="IPR035386">
    <property type="entry name" value="Arm-DNA-bind_5"/>
</dbReference>
<keyword evidence="6" id="KW-1185">Reference proteome</keyword>
<evidence type="ECO:0000259" key="4">
    <source>
        <dbReference type="PROSITE" id="PS51898"/>
    </source>
</evidence>